<dbReference type="InterPro" id="IPR042197">
    <property type="entry name" value="Apaf_helical"/>
</dbReference>
<dbReference type="SUPFAM" id="SSF52058">
    <property type="entry name" value="L domain-like"/>
    <property type="match status" value="1"/>
</dbReference>
<evidence type="ECO:0000256" key="4">
    <source>
        <dbReference type="ARBA" id="ARBA00023027"/>
    </source>
</evidence>
<evidence type="ECO:0000256" key="3">
    <source>
        <dbReference type="ARBA" id="ARBA00022821"/>
    </source>
</evidence>
<dbReference type="GO" id="GO:0006952">
    <property type="term" value="P:defense response"/>
    <property type="evidence" value="ECO:0007669"/>
    <property type="project" value="UniProtKB-KW"/>
</dbReference>
<dbReference type="PROSITE" id="PS50104">
    <property type="entry name" value="TIR"/>
    <property type="match status" value="1"/>
</dbReference>
<dbReference type="Pfam" id="PF00560">
    <property type="entry name" value="LRR_1"/>
    <property type="match status" value="1"/>
</dbReference>
<dbReference type="SMART" id="SM00255">
    <property type="entry name" value="TIR"/>
    <property type="match status" value="1"/>
</dbReference>
<gene>
    <name evidence="7" type="ORF">CTI12_AA450480</name>
</gene>
<dbReference type="InterPro" id="IPR044974">
    <property type="entry name" value="Disease_R_plants"/>
</dbReference>
<dbReference type="Pfam" id="PF00931">
    <property type="entry name" value="NB-ARC"/>
    <property type="match status" value="1"/>
</dbReference>
<dbReference type="PANTHER" id="PTHR11017">
    <property type="entry name" value="LEUCINE-RICH REPEAT-CONTAINING PROTEIN"/>
    <property type="match status" value="1"/>
</dbReference>
<dbReference type="Pfam" id="PF23598">
    <property type="entry name" value="LRR_14"/>
    <property type="match status" value="1"/>
</dbReference>
<evidence type="ECO:0000256" key="2">
    <source>
        <dbReference type="ARBA" id="ARBA00022737"/>
    </source>
</evidence>
<evidence type="ECO:0000259" key="6">
    <source>
        <dbReference type="PROSITE" id="PS50104"/>
    </source>
</evidence>
<dbReference type="InterPro" id="IPR000157">
    <property type="entry name" value="TIR_dom"/>
</dbReference>
<keyword evidence="4" id="KW-0520">NAD</keyword>
<keyword evidence="3" id="KW-0611">Plant defense</keyword>
<keyword evidence="2" id="KW-0677">Repeat</keyword>
<dbReference type="InterPro" id="IPR003591">
    <property type="entry name" value="Leu-rich_rpt_typical-subtyp"/>
</dbReference>
<evidence type="ECO:0000313" key="7">
    <source>
        <dbReference type="EMBL" id="PWA52817.1"/>
    </source>
</evidence>
<dbReference type="InterPro" id="IPR058192">
    <property type="entry name" value="WHD_ROQ1-like"/>
</dbReference>
<dbReference type="PROSITE" id="PS51450">
    <property type="entry name" value="LRR"/>
    <property type="match status" value="1"/>
</dbReference>
<dbReference type="EMBL" id="PKPP01007640">
    <property type="protein sequence ID" value="PWA52817.1"/>
    <property type="molecule type" value="Genomic_DNA"/>
</dbReference>
<dbReference type="Pfam" id="PF01582">
    <property type="entry name" value="TIR"/>
    <property type="match status" value="1"/>
</dbReference>
<evidence type="ECO:0000256" key="1">
    <source>
        <dbReference type="ARBA" id="ARBA00022614"/>
    </source>
</evidence>
<accession>A0A2U1LV13</accession>
<protein>
    <submittedName>
        <fullName evidence="7">Disease resistance protein (TIR-NBS-LRR class)</fullName>
    </submittedName>
</protein>
<dbReference type="InterPro" id="IPR055414">
    <property type="entry name" value="LRR_R13L4/SHOC2-like"/>
</dbReference>
<dbReference type="Gene3D" id="3.40.50.300">
    <property type="entry name" value="P-loop containing nucleotide triphosphate hydrolases"/>
    <property type="match status" value="1"/>
</dbReference>
<dbReference type="SMART" id="SM00369">
    <property type="entry name" value="LRR_TYP"/>
    <property type="match status" value="4"/>
</dbReference>
<keyword evidence="1" id="KW-0433">Leucine-rich repeat</keyword>
<sequence length="954" mass="108479">MAASSTSSIQKSFKYDVYLSFRGEDTRKNFVDHLYHALQQQGIHVFKDDVKLARGIAIGDQLVESIEDSKIFIIIFTKNYASSSWCLNELVKIMECNKMNEHTVYPVYYGVEPTEVRKQSGAVGDAFNKLKNKEDAGKWREALKEAADLAGWELNNTFDGHEAKFIKKIVEEISIELRAGSDSTNLTGVENLVGMEARIQDLEFHLELGVDDVRMIGIWGMGGAGKTTLARALFDRISIQFEGKSFVEDVGQVSKPSLSGLKLLQMHVLSDVLDDKGITIADIKEGKYMMRNLLHGKKLLIVLDGVDDIEQLEALAGTPEWFGAGSRIIITTRDKQVLLAHRVSYIHGVSLLSDAEALYLFSKYAFGRETPIQGYTDISLEVLRYADGLPIAIKVLGSFLNGKGEVEWMDALERLKQIPLKETLEKLEISYISLEEDYKEIFLDVACFMNGWDKDYAIGILESCGFHARNGLRVLEQTSLITMSNQSLSMHDQIQEMGKNIVRRSHPVEPNKHSRLWIEEEIGEILANDLGTEATYSIIVDSPVKLSSVIVTHSFRSMKNLRILHMASELDDDYDYDYEVKIDQAHQNFPNALRVLSWVGYPHYYLPETFQATNLVRLNLSYSRIVQLWEGEERKVLYNLRFLDLSFSRLTSIDLELTPNLERLDLEGCDDLVQLYTPIGCLQKLRYLNLNGCSRINTILFIKRLVSIEVLCLTRLFLEKFPDIIPENYNNRLIEFQFRYNDIEELPSSIENLQKLVYLDLHSCRKLRSLPKSICGLRHLRSLKLYGCIIEELPEDIGRLESLEKLNLSFTRIKHLPDSICMLKHLKNLNLSSCWNLEKLPEDLGQLECLQDLILSECTQVRDIPDSICMLKHLKSLNLSNCILLAKLPEGLGCLDLEVLNVKGTGIKHLPRSIYLLKDLKIYGPTLGLRSRGSASTSQTLEPSSISKQKLDDR</sequence>
<dbReference type="Gene3D" id="3.80.10.10">
    <property type="entry name" value="Ribonuclease Inhibitor"/>
    <property type="match status" value="3"/>
</dbReference>
<feature type="region of interest" description="Disordered" evidence="5">
    <location>
        <begin position="930"/>
        <end position="954"/>
    </location>
</feature>
<dbReference type="InterPro" id="IPR027417">
    <property type="entry name" value="P-loop_NTPase"/>
</dbReference>
<dbReference type="OrthoDB" id="1936883at2759"/>
<dbReference type="SUPFAM" id="SSF52540">
    <property type="entry name" value="P-loop containing nucleoside triphosphate hydrolases"/>
    <property type="match status" value="1"/>
</dbReference>
<dbReference type="InterPro" id="IPR001611">
    <property type="entry name" value="Leu-rich_rpt"/>
</dbReference>
<evidence type="ECO:0000313" key="8">
    <source>
        <dbReference type="Proteomes" id="UP000245207"/>
    </source>
</evidence>
<dbReference type="Gene3D" id="1.10.8.430">
    <property type="entry name" value="Helical domain of apoptotic protease-activating factors"/>
    <property type="match status" value="1"/>
</dbReference>
<name>A0A2U1LV13_ARTAN</name>
<feature type="compositionally biased region" description="Polar residues" evidence="5">
    <location>
        <begin position="933"/>
        <end position="948"/>
    </location>
</feature>
<evidence type="ECO:0000256" key="5">
    <source>
        <dbReference type="SAM" id="MobiDB-lite"/>
    </source>
</evidence>
<dbReference type="SUPFAM" id="SSF52200">
    <property type="entry name" value="Toll/Interleukin receptor TIR domain"/>
    <property type="match status" value="1"/>
</dbReference>
<dbReference type="GO" id="GO:0007165">
    <property type="term" value="P:signal transduction"/>
    <property type="evidence" value="ECO:0007669"/>
    <property type="project" value="InterPro"/>
</dbReference>
<keyword evidence="8" id="KW-1185">Reference proteome</keyword>
<dbReference type="InterPro" id="IPR002182">
    <property type="entry name" value="NB-ARC"/>
</dbReference>
<dbReference type="GO" id="GO:0043531">
    <property type="term" value="F:ADP binding"/>
    <property type="evidence" value="ECO:0007669"/>
    <property type="project" value="InterPro"/>
</dbReference>
<reference evidence="7 8" key="1">
    <citation type="journal article" date="2018" name="Mol. Plant">
        <title>The genome of Artemisia annua provides insight into the evolution of Asteraceae family and artemisinin biosynthesis.</title>
        <authorList>
            <person name="Shen Q."/>
            <person name="Zhang L."/>
            <person name="Liao Z."/>
            <person name="Wang S."/>
            <person name="Yan T."/>
            <person name="Shi P."/>
            <person name="Liu M."/>
            <person name="Fu X."/>
            <person name="Pan Q."/>
            <person name="Wang Y."/>
            <person name="Lv Z."/>
            <person name="Lu X."/>
            <person name="Zhang F."/>
            <person name="Jiang W."/>
            <person name="Ma Y."/>
            <person name="Chen M."/>
            <person name="Hao X."/>
            <person name="Li L."/>
            <person name="Tang Y."/>
            <person name="Lv G."/>
            <person name="Zhou Y."/>
            <person name="Sun X."/>
            <person name="Brodelius P.E."/>
            <person name="Rose J.K.C."/>
            <person name="Tang K."/>
        </authorList>
    </citation>
    <scope>NUCLEOTIDE SEQUENCE [LARGE SCALE GENOMIC DNA]</scope>
    <source>
        <strain evidence="8">cv. Huhao1</strain>
        <tissue evidence="7">Leaf</tissue>
    </source>
</reference>
<dbReference type="PRINTS" id="PR00364">
    <property type="entry name" value="DISEASERSIST"/>
</dbReference>
<dbReference type="AlphaFoldDB" id="A0A2U1LV13"/>
<dbReference type="Proteomes" id="UP000245207">
    <property type="component" value="Unassembled WGS sequence"/>
</dbReference>
<dbReference type="PANTHER" id="PTHR11017:SF544">
    <property type="entry name" value="ADP-RIBOSYL CYCLASE_CYCLIC ADP-RIBOSE HYDROLASE"/>
    <property type="match status" value="1"/>
</dbReference>
<dbReference type="Pfam" id="PF23282">
    <property type="entry name" value="WHD_ROQ1"/>
    <property type="match status" value="1"/>
</dbReference>
<dbReference type="FunFam" id="3.40.50.10140:FF:000007">
    <property type="entry name" value="Disease resistance protein (TIR-NBS-LRR class)"/>
    <property type="match status" value="1"/>
</dbReference>
<comment type="caution">
    <text evidence="7">The sequence shown here is derived from an EMBL/GenBank/DDBJ whole genome shotgun (WGS) entry which is preliminary data.</text>
</comment>
<proteinExistence type="predicted"/>
<organism evidence="7 8">
    <name type="scientific">Artemisia annua</name>
    <name type="common">Sweet wormwood</name>
    <dbReference type="NCBI Taxonomy" id="35608"/>
    <lineage>
        <taxon>Eukaryota</taxon>
        <taxon>Viridiplantae</taxon>
        <taxon>Streptophyta</taxon>
        <taxon>Embryophyta</taxon>
        <taxon>Tracheophyta</taxon>
        <taxon>Spermatophyta</taxon>
        <taxon>Magnoliopsida</taxon>
        <taxon>eudicotyledons</taxon>
        <taxon>Gunneridae</taxon>
        <taxon>Pentapetalae</taxon>
        <taxon>asterids</taxon>
        <taxon>campanulids</taxon>
        <taxon>Asterales</taxon>
        <taxon>Asteraceae</taxon>
        <taxon>Asteroideae</taxon>
        <taxon>Anthemideae</taxon>
        <taxon>Artemisiinae</taxon>
        <taxon>Artemisia</taxon>
    </lineage>
</organism>
<dbReference type="InterPro" id="IPR032675">
    <property type="entry name" value="LRR_dom_sf"/>
</dbReference>
<feature type="domain" description="TIR" evidence="6">
    <location>
        <begin position="13"/>
        <end position="177"/>
    </location>
</feature>
<dbReference type="Gene3D" id="3.40.50.10140">
    <property type="entry name" value="Toll/interleukin-1 receptor homology (TIR) domain"/>
    <property type="match status" value="1"/>
</dbReference>
<dbReference type="InterPro" id="IPR035897">
    <property type="entry name" value="Toll_tir_struct_dom_sf"/>
</dbReference>
<dbReference type="GO" id="GO:0051707">
    <property type="term" value="P:response to other organism"/>
    <property type="evidence" value="ECO:0007669"/>
    <property type="project" value="UniProtKB-ARBA"/>
</dbReference>